<proteinExistence type="predicted"/>
<evidence type="ECO:0000256" key="1">
    <source>
        <dbReference type="PROSITE-ProRule" id="PRU00284"/>
    </source>
</evidence>
<name>A0A6B9FP39_9HYPH</name>
<reference evidence="3 4" key="2">
    <citation type="journal article" date="2013" name="Genome Announc.">
        <title>Draft Genome Sequence of Methylobacterium mesophilicum Strain SR1.6/6, Isolated from Citrus sinensis.</title>
        <authorList>
            <person name="Marinho Almeida D."/>
            <person name="Dini-Andreote F."/>
            <person name="Camargo Neves A.A."/>
            <person name="Juca Ramos R.T."/>
            <person name="Andreote F.D."/>
            <person name="Carneiro A.R."/>
            <person name="Oliveira de Souza Lima A."/>
            <person name="Caracciolo Gomes de Sa P.H."/>
            <person name="Ribeiro Barbosa M.S."/>
            <person name="Araujo W.L."/>
            <person name="Silva A."/>
        </authorList>
    </citation>
    <scope>NUCLEOTIDE SEQUENCE [LARGE SCALE GENOMIC DNA]</scope>
    <source>
        <strain evidence="3 4">SR1.6/6</strain>
    </source>
</reference>
<dbReference type="AlphaFoldDB" id="A0A6B9FP39"/>
<gene>
    <name evidence="3" type="ORF">MMSR116_19075</name>
</gene>
<dbReference type="Proteomes" id="UP000012488">
    <property type="component" value="Chromosome"/>
</dbReference>
<dbReference type="SUPFAM" id="SSF58104">
    <property type="entry name" value="Methyl-accepting chemotaxis protein (MCP) signaling domain"/>
    <property type="match status" value="1"/>
</dbReference>
<accession>A0A6B9FP39</accession>
<evidence type="ECO:0000313" key="3">
    <source>
        <dbReference type="EMBL" id="QGY03762.1"/>
    </source>
</evidence>
<dbReference type="GO" id="GO:0007165">
    <property type="term" value="P:signal transduction"/>
    <property type="evidence" value="ECO:0007669"/>
    <property type="project" value="UniProtKB-KW"/>
</dbReference>
<reference evidence="3 4" key="1">
    <citation type="journal article" date="2012" name="Genet. Mol. Biol.">
        <title>Analysis of 16S rRNA and mxaF genes revealing insights into Methylobacterium niche-specific plant association.</title>
        <authorList>
            <person name="Dourado M.N."/>
            <person name="Andreote F.D."/>
            <person name="Dini-Andreote F."/>
            <person name="Conti R."/>
            <person name="Araujo J.M."/>
            <person name="Araujo W.L."/>
        </authorList>
    </citation>
    <scope>NUCLEOTIDE SEQUENCE [LARGE SCALE GENOMIC DNA]</scope>
    <source>
        <strain evidence="3 4">SR1.6/6</strain>
    </source>
</reference>
<sequence length="129" mass="13551">MASLQALNAAQARSAVCIGGTHDRIVGLAEQSDTALQPLAASLGTYRDRCLCETREERSTVNAATEQMRTLDALIVTLEEVGGATRMLALKANSEAGRASIHGAGFEVIARALQDLAQTSPSARAEARL</sequence>
<dbReference type="KEGG" id="mmes:MMSR116_19075"/>
<evidence type="ECO:0000313" key="4">
    <source>
        <dbReference type="Proteomes" id="UP000012488"/>
    </source>
</evidence>
<keyword evidence="1" id="KW-0807">Transducer</keyword>
<organism evidence="3 4">
    <name type="scientific">Methylobacterium mesophilicum SR1.6/6</name>
    <dbReference type="NCBI Taxonomy" id="908290"/>
    <lineage>
        <taxon>Bacteria</taxon>
        <taxon>Pseudomonadati</taxon>
        <taxon>Pseudomonadota</taxon>
        <taxon>Alphaproteobacteria</taxon>
        <taxon>Hyphomicrobiales</taxon>
        <taxon>Methylobacteriaceae</taxon>
        <taxon>Methylobacterium</taxon>
    </lineage>
</organism>
<dbReference type="PROSITE" id="PS50111">
    <property type="entry name" value="CHEMOTAXIS_TRANSDUC_2"/>
    <property type="match status" value="1"/>
</dbReference>
<dbReference type="Gene3D" id="6.10.250.3200">
    <property type="match status" value="1"/>
</dbReference>
<protein>
    <recommendedName>
        <fullName evidence="2">Methyl-accepting transducer domain-containing protein</fullName>
    </recommendedName>
</protein>
<dbReference type="OrthoDB" id="9177152at2"/>
<feature type="domain" description="Methyl-accepting transducer" evidence="2">
    <location>
        <begin position="1"/>
        <end position="129"/>
    </location>
</feature>
<evidence type="ECO:0000259" key="2">
    <source>
        <dbReference type="PROSITE" id="PS50111"/>
    </source>
</evidence>
<dbReference type="EMBL" id="CP043538">
    <property type="protein sequence ID" value="QGY03762.1"/>
    <property type="molecule type" value="Genomic_DNA"/>
</dbReference>
<dbReference type="InterPro" id="IPR004089">
    <property type="entry name" value="MCPsignal_dom"/>
</dbReference>
<dbReference type="RefSeq" id="WP_010687348.1">
    <property type="nucleotide sequence ID" value="NZ_CP043538.1"/>
</dbReference>
<dbReference type="GO" id="GO:0016020">
    <property type="term" value="C:membrane"/>
    <property type="evidence" value="ECO:0007669"/>
    <property type="project" value="InterPro"/>
</dbReference>